<dbReference type="AlphaFoldDB" id="A0A1M5E1C7"/>
<name>A0A1M5E1C7_9BACT</name>
<dbReference type="OrthoDB" id="864024at2"/>
<keyword evidence="2" id="KW-1185">Reference proteome</keyword>
<sequence length="392" mass="45261">MKENNLALLLSEVEQTFTRKILIASDCIQLSEEILNKTGFKLNSNTLRRCFGLVKSTYPPSITTVNILARYTGFSSFDEFVQYKSSAKAQEPEASKSLLKYLIYLFKALEIEQKNDATAMKLIQTVIRYYKYEPQIIYPLQKELARTKSGQDYYFEEAVNIDRLASYYGDGLRYFLHEKRTAEAQIFGHSLLALRSWLLHHEAALEKHYQEVLQYPLHPGLHSFVKGRHFATRLLYAHSVDADPSLIIKEASVAFKNLIPTQDHYRHYPCFQLIIAEALMLTGNFDEAFFYASNGVAQLKSQETAIHNHSLFHALFLYQAYALAQSGDIKKAKELFERIDPGAFYFLSKQYLTIFYLYLSAKVNRTKLPCEQLDFLVKETGFKKLAQLEPQL</sequence>
<protein>
    <recommendedName>
        <fullName evidence="3">HTH cro/C1-type domain-containing protein</fullName>
    </recommendedName>
</protein>
<evidence type="ECO:0000313" key="1">
    <source>
        <dbReference type="EMBL" id="SHF72872.1"/>
    </source>
</evidence>
<dbReference type="RefSeq" id="WP_073044725.1">
    <property type="nucleotide sequence ID" value="NZ_FQUO01000011.1"/>
</dbReference>
<dbReference type="EMBL" id="FQUO01000011">
    <property type="protein sequence ID" value="SHF72872.1"/>
    <property type="molecule type" value="Genomic_DNA"/>
</dbReference>
<evidence type="ECO:0000313" key="2">
    <source>
        <dbReference type="Proteomes" id="UP000184368"/>
    </source>
</evidence>
<accession>A0A1M5E1C7</accession>
<reference evidence="1 2" key="1">
    <citation type="submission" date="2016-11" db="EMBL/GenBank/DDBJ databases">
        <authorList>
            <person name="Jaros S."/>
            <person name="Januszkiewicz K."/>
            <person name="Wedrychowicz H."/>
        </authorList>
    </citation>
    <scope>NUCLEOTIDE SEQUENCE [LARGE SCALE GENOMIC DNA]</scope>
    <source>
        <strain evidence="1 2">DSM 26897</strain>
    </source>
</reference>
<proteinExistence type="predicted"/>
<evidence type="ECO:0008006" key="3">
    <source>
        <dbReference type="Google" id="ProtNLM"/>
    </source>
</evidence>
<gene>
    <name evidence="1" type="ORF">SAMN05444008_111161</name>
</gene>
<dbReference type="Proteomes" id="UP000184368">
    <property type="component" value="Unassembled WGS sequence"/>
</dbReference>
<organism evidence="1 2">
    <name type="scientific">Cnuella takakiae</name>
    <dbReference type="NCBI Taxonomy" id="1302690"/>
    <lineage>
        <taxon>Bacteria</taxon>
        <taxon>Pseudomonadati</taxon>
        <taxon>Bacteroidota</taxon>
        <taxon>Chitinophagia</taxon>
        <taxon>Chitinophagales</taxon>
        <taxon>Chitinophagaceae</taxon>
        <taxon>Cnuella</taxon>
    </lineage>
</organism>